<keyword evidence="1" id="KW-0812">Transmembrane</keyword>
<evidence type="ECO:0000313" key="3">
    <source>
        <dbReference type="Proteomes" id="UP000028863"/>
    </source>
</evidence>
<accession>W9B814</accession>
<reference evidence="2" key="2">
    <citation type="submission" date="2014-03" db="EMBL/GenBank/DDBJ databases">
        <authorList>
            <person name="Urmite Genomes"/>
        </authorList>
    </citation>
    <scope>NUCLEOTIDE SEQUENCE</scope>
    <source>
        <strain evidence="2">S1</strain>
    </source>
</reference>
<comment type="caution">
    <text evidence="2">The sequence shown here is derived from an EMBL/GenBank/DDBJ whole genome shotgun (WGS) entry which is preliminary data.</text>
</comment>
<feature type="transmembrane region" description="Helical" evidence="1">
    <location>
        <begin position="66"/>
        <end position="86"/>
    </location>
</feature>
<gene>
    <name evidence="2" type="primary">trpP</name>
    <name evidence="2" type="ORF">BN988_01210</name>
</gene>
<evidence type="ECO:0000313" key="2">
    <source>
        <dbReference type="EMBL" id="CDO02735.1"/>
    </source>
</evidence>
<dbReference type="Pfam" id="PF17099">
    <property type="entry name" value="TrpP"/>
    <property type="match status" value="1"/>
</dbReference>
<keyword evidence="1" id="KW-1133">Transmembrane helix</keyword>
<keyword evidence="3" id="KW-1185">Reference proteome</keyword>
<proteinExistence type="predicted"/>
<feature type="transmembrane region" description="Helical" evidence="1">
    <location>
        <begin position="20"/>
        <end position="45"/>
    </location>
</feature>
<dbReference type="Proteomes" id="UP000028863">
    <property type="component" value="Unassembled WGS sequence"/>
</dbReference>
<dbReference type="EMBL" id="CCAX010000001">
    <property type="protein sequence ID" value="CDO02735.1"/>
    <property type="molecule type" value="Genomic_DNA"/>
</dbReference>
<reference evidence="2" key="1">
    <citation type="submission" date="2014-03" db="EMBL/GenBank/DDBJ databases">
        <title>Draft genome sequencing of Oceanobacillus picturae strain S1 isolated from human gut.</title>
        <authorList>
            <person name="Croce O."/>
            <person name="Lagier J.C."/>
            <person name="Raoult D."/>
        </authorList>
    </citation>
    <scope>NUCLEOTIDE SEQUENCE [LARGE SCALE GENOMIC DNA]</scope>
    <source>
        <strain evidence="2">S1</strain>
    </source>
</reference>
<evidence type="ECO:0000256" key="1">
    <source>
        <dbReference type="SAM" id="Phobius"/>
    </source>
</evidence>
<feature type="transmembrane region" description="Helical" evidence="1">
    <location>
        <begin position="92"/>
        <end position="109"/>
    </location>
</feature>
<sequence>MIFHVAEKAEKRRGKMNTKVLVILSLLVGIGTVLHTVIPGVFFGVKPDMLLSMMFLGIILFPQPKYVVLLALATGAISALTTQAPGGQIANLIDKPITAMLFLILFLFVKNKVNNKISAPVLTAIGTMISGAIFLSVVLFFLGAMEGGFIAGMLTVVLPAAAVNTLIMIVIYPVVEGILKRSQPITSL</sequence>
<dbReference type="AlphaFoldDB" id="W9B814"/>
<keyword evidence="1" id="KW-0472">Membrane</keyword>
<dbReference type="eggNOG" id="ENOG5032SBU">
    <property type="taxonomic scope" value="Bacteria"/>
</dbReference>
<dbReference type="InterPro" id="IPR031360">
    <property type="entry name" value="TrpP"/>
</dbReference>
<name>W9B814_9BACI</name>
<organism evidence="2 3">
    <name type="scientific">Oceanobacillus picturae</name>
    <dbReference type="NCBI Taxonomy" id="171693"/>
    <lineage>
        <taxon>Bacteria</taxon>
        <taxon>Bacillati</taxon>
        <taxon>Bacillota</taxon>
        <taxon>Bacilli</taxon>
        <taxon>Bacillales</taxon>
        <taxon>Bacillaceae</taxon>
        <taxon>Oceanobacillus</taxon>
    </lineage>
</organism>
<dbReference type="STRING" id="171693.BN988_01210"/>
<feature type="transmembrane region" description="Helical" evidence="1">
    <location>
        <begin position="121"/>
        <end position="143"/>
    </location>
</feature>
<protein>
    <submittedName>
        <fullName evidence="2">Tryptophan transport protein</fullName>
    </submittedName>
</protein>
<feature type="transmembrane region" description="Helical" evidence="1">
    <location>
        <begin position="149"/>
        <end position="175"/>
    </location>
</feature>